<name>A0A2P2NI79_RHIMU</name>
<proteinExistence type="predicted"/>
<protein>
    <submittedName>
        <fullName evidence="1">Uncharacterized protein</fullName>
    </submittedName>
</protein>
<sequence>MRTIFISYKSTFLTNTRASSS</sequence>
<dbReference type="AlphaFoldDB" id="A0A2P2NI79"/>
<evidence type="ECO:0000313" key="1">
    <source>
        <dbReference type="EMBL" id="MBX42143.1"/>
    </source>
</evidence>
<accession>A0A2P2NI79</accession>
<dbReference type="EMBL" id="GGEC01061659">
    <property type="protein sequence ID" value="MBX42143.1"/>
    <property type="molecule type" value="Transcribed_RNA"/>
</dbReference>
<reference evidence="1" key="1">
    <citation type="submission" date="2018-02" db="EMBL/GenBank/DDBJ databases">
        <title>Rhizophora mucronata_Transcriptome.</title>
        <authorList>
            <person name="Meera S.P."/>
            <person name="Sreeshan A."/>
            <person name="Augustine A."/>
        </authorList>
    </citation>
    <scope>NUCLEOTIDE SEQUENCE</scope>
    <source>
        <tissue evidence="1">Leaf</tissue>
    </source>
</reference>
<organism evidence="1">
    <name type="scientific">Rhizophora mucronata</name>
    <name type="common">Asiatic mangrove</name>
    <dbReference type="NCBI Taxonomy" id="61149"/>
    <lineage>
        <taxon>Eukaryota</taxon>
        <taxon>Viridiplantae</taxon>
        <taxon>Streptophyta</taxon>
        <taxon>Embryophyta</taxon>
        <taxon>Tracheophyta</taxon>
        <taxon>Spermatophyta</taxon>
        <taxon>Magnoliopsida</taxon>
        <taxon>eudicotyledons</taxon>
        <taxon>Gunneridae</taxon>
        <taxon>Pentapetalae</taxon>
        <taxon>rosids</taxon>
        <taxon>fabids</taxon>
        <taxon>Malpighiales</taxon>
        <taxon>Rhizophoraceae</taxon>
        <taxon>Rhizophora</taxon>
    </lineage>
</organism>